<protein>
    <recommendedName>
        <fullName evidence="3">DUF488 domain-containing protein</fullName>
    </recommendedName>
</protein>
<evidence type="ECO:0008006" key="3">
    <source>
        <dbReference type="Google" id="ProtNLM"/>
    </source>
</evidence>
<dbReference type="PANTHER" id="PTHR39337:SF1">
    <property type="entry name" value="BLR5642 PROTEIN"/>
    <property type="match status" value="1"/>
</dbReference>
<dbReference type="PANTHER" id="PTHR39337">
    <property type="entry name" value="BLR5642 PROTEIN"/>
    <property type="match status" value="1"/>
</dbReference>
<dbReference type="EMBL" id="CP001808">
    <property type="protein sequence ID" value="ACY49710.1"/>
    <property type="molecule type" value="Genomic_DNA"/>
</dbReference>
<gene>
    <name evidence="1" type="ordered locus">Rmar_2843</name>
</gene>
<proteinExistence type="predicted"/>
<dbReference type="InterPro" id="IPR007438">
    <property type="entry name" value="DUF488"/>
</dbReference>
<dbReference type="RefSeq" id="WP_012845320.1">
    <property type="nucleotide sequence ID" value="NC_013502.1"/>
</dbReference>
<keyword evidence="2" id="KW-1185">Reference proteome</keyword>
<dbReference type="Pfam" id="PF04343">
    <property type="entry name" value="DUF488"/>
    <property type="match status" value="1"/>
</dbReference>
<dbReference type="HOGENOM" id="CLU_077467_3_0_10"/>
<evidence type="ECO:0000313" key="2">
    <source>
        <dbReference type="Proteomes" id="UP000002221"/>
    </source>
</evidence>
<name>D0MKP6_RHOM4</name>
<reference evidence="1 2" key="1">
    <citation type="journal article" date="2009" name="Stand. Genomic Sci.">
        <title>Complete genome sequence of Rhodothermus marinus type strain (R-10).</title>
        <authorList>
            <person name="Nolan M."/>
            <person name="Tindall B.J."/>
            <person name="Pomrenke H."/>
            <person name="Lapidus A."/>
            <person name="Copeland A."/>
            <person name="Glavina Del Rio T."/>
            <person name="Lucas S."/>
            <person name="Chen F."/>
            <person name="Tice H."/>
            <person name="Cheng J.F."/>
            <person name="Saunders E."/>
            <person name="Han C."/>
            <person name="Bruce D."/>
            <person name="Goodwin L."/>
            <person name="Chain P."/>
            <person name="Pitluck S."/>
            <person name="Ovchinikova G."/>
            <person name="Pati A."/>
            <person name="Ivanova N."/>
            <person name="Mavromatis K."/>
            <person name="Chen A."/>
            <person name="Palaniappan K."/>
            <person name="Land M."/>
            <person name="Hauser L."/>
            <person name="Chang Y.J."/>
            <person name="Jeffries C.D."/>
            <person name="Brettin T."/>
            <person name="Goker M."/>
            <person name="Bristow J."/>
            <person name="Eisen J.A."/>
            <person name="Markowitz V."/>
            <person name="Hugenholtz P."/>
            <person name="Kyrpides N.C."/>
            <person name="Klenk H.P."/>
            <person name="Detter J.C."/>
        </authorList>
    </citation>
    <scope>NUCLEOTIDE SEQUENCE [LARGE SCALE GENOMIC DNA]</scope>
    <source>
        <strain evidence="2">ATCC 43812 / DSM 4252 / R-10</strain>
        <plasmid evidence="1">pRMAR01</plasmid>
    </source>
</reference>
<dbReference type="AlphaFoldDB" id="D0MKP6"/>
<keyword evidence="1" id="KW-0614">Plasmid</keyword>
<evidence type="ECO:0000313" key="1">
    <source>
        <dbReference type="EMBL" id="ACY49710.1"/>
    </source>
</evidence>
<dbReference type="KEGG" id="rmr:Rmar_2843"/>
<dbReference type="eggNOG" id="COG5483">
    <property type="taxonomic scope" value="Bacteria"/>
</dbReference>
<accession>D0MKP6</accession>
<dbReference type="Proteomes" id="UP000002221">
    <property type="component" value="Plasmid pRMAR01"/>
</dbReference>
<sequence length="160" mass="18717">MVEQIFTIGVYGRDEESFFTALTQNKIDTFCDIRQRRGVRGRAYRFVNKNYLCQKLKALGIRYVHLKRLAPTKELRAIQQAADRKKSILKRQRTSLAPDFVESYKQVCLSGISPADIFRELPEDAKRIVFFCVEKDPRACHRSILTDWIQQKENIPVVHL</sequence>
<geneLocation type="plasmid" evidence="1 2">
    <name>pRMAR01</name>
</geneLocation>
<organism evidence="1 2">
    <name type="scientific">Rhodothermus marinus (strain ATCC 43812 / DSM 4252 / R-10)</name>
    <name type="common">Rhodothermus obamensis</name>
    <dbReference type="NCBI Taxonomy" id="518766"/>
    <lineage>
        <taxon>Bacteria</taxon>
        <taxon>Pseudomonadati</taxon>
        <taxon>Rhodothermota</taxon>
        <taxon>Rhodothermia</taxon>
        <taxon>Rhodothermales</taxon>
        <taxon>Rhodothermaceae</taxon>
        <taxon>Rhodothermus</taxon>
    </lineage>
</organism>
<dbReference type="OrthoDB" id="9789109at2"/>